<feature type="compositionally biased region" description="Polar residues" evidence="1">
    <location>
        <begin position="164"/>
        <end position="178"/>
    </location>
</feature>
<dbReference type="Proteomes" id="UP000006671">
    <property type="component" value="Unassembled WGS sequence"/>
</dbReference>
<dbReference type="VEuPathDB" id="AmoebaDB:NAEGRDRAFT_57304"/>
<feature type="region of interest" description="Disordered" evidence="1">
    <location>
        <begin position="87"/>
        <end position="112"/>
    </location>
</feature>
<dbReference type="OrthoDB" id="10440483at2759"/>
<dbReference type="GeneID" id="8849099"/>
<proteinExistence type="predicted"/>
<dbReference type="AlphaFoldDB" id="D2V6M5"/>
<feature type="region of interest" description="Disordered" evidence="1">
    <location>
        <begin position="23"/>
        <end position="56"/>
    </location>
</feature>
<dbReference type="EMBL" id="GG738854">
    <property type="protein sequence ID" value="EFC47466.1"/>
    <property type="molecule type" value="Genomic_DNA"/>
</dbReference>
<organism evidence="3">
    <name type="scientific">Naegleria gruberi</name>
    <name type="common">Amoeba</name>
    <dbReference type="NCBI Taxonomy" id="5762"/>
    <lineage>
        <taxon>Eukaryota</taxon>
        <taxon>Discoba</taxon>
        <taxon>Heterolobosea</taxon>
        <taxon>Tetramitia</taxon>
        <taxon>Eutetramitia</taxon>
        <taxon>Vahlkampfiidae</taxon>
        <taxon>Naegleria</taxon>
    </lineage>
</organism>
<accession>D2V6M5</accession>
<evidence type="ECO:0000256" key="1">
    <source>
        <dbReference type="SAM" id="MobiDB-lite"/>
    </source>
</evidence>
<feature type="compositionally biased region" description="Low complexity" evidence="1">
    <location>
        <begin position="182"/>
        <end position="193"/>
    </location>
</feature>
<keyword evidence="3" id="KW-1185">Reference proteome</keyword>
<sequence length="309" mass="34881">MNQTFYTPINEPYHQHHYTYLPTSTINGQKNKKGNNTPTTSSPNNNTNNQDNNTLPSFVKTTSALLDCDRQQQQQNNNTASSYLYNNHGIYNEAPSPSVHHQQQQDNNILPPLSSLLPPAVDINSTTKYSSNYPHPLNNMNMSFVPPNVSSPFNSSRPHDIYQPISSPVSNASRSTTESLSRRNSISSSATSSLDTPENQKRIFQTMISRVMIKENKKVVKINQQQQSSLLMKVLKFNQLKLAQMMAQSNRSHHTISAQLLDNGGKLDVYVLARRKNIGVNSVSNMERRVDCFKLDDYSFNIVVLEPNH</sequence>
<protein>
    <submittedName>
        <fullName evidence="2">Predicted protein</fullName>
    </submittedName>
</protein>
<feature type="compositionally biased region" description="Low complexity" evidence="1">
    <location>
        <begin position="35"/>
        <end position="56"/>
    </location>
</feature>
<name>D2V6M5_NAEGR</name>
<gene>
    <name evidence="2" type="ORF">NAEGRDRAFT_57304</name>
</gene>
<feature type="region of interest" description="Disordered" evidence="1">
    <location>
        <begin position="151"/>
        <end position="198"/>
    </location>
</feature>
<evidence type="ECO:0000313" key="2">
    <source>
        <dbReference type="EMBL" id="EFC47466.1"/>
    </source>
</evidence>
<dbReference type="InParanoid" id="D2V6M5"/>
<dbReference type="KEGG" id="ngr:NAEGRDRAFT_57304"/>
<evidence type="ECO:0000313" key="3">
    <source>
        <dbReference type="Proteomes" id="UP000006671"/>
    </source>
</evidence>
<dbReference type="RefSeq" id="XP_002680210.1">
    <property type="nucleotide sequence ID" value="XM_002680164.1"/>
</dbReference>
<feature type="compositionally biased region" description="Polar residues" evidence="1">
    <location>
        <begin position="99"/>
        <end position="108"/>
    </location>
</feature>
<reference evidence="2 3" key="1">
    <citation type="journal article" date="2010" name="Cell">
        <title>The genome of Naegleria gruberi illuminates early eukaryotic versatility.</title>
        <authorList>
            <person name="Fritz-Laylin L.K."/>
            <person name="Prochnik S.E."/>
            <person name="Ginger M.L."/>
            <person name="Dacks J.B."/>
            <person name="Carpenter M.L."/>
            <person name="Field M.C."/>
            <person name="Kuo A."/>
            <person name="Paredez A."/>
            <person name="Chapman J."/>
            <person name="Pham J."/>
            <person name="Shu S."/>
            <person name="Neupane R."/>
            <person name="Cipriano M."/>
            <person name="Mancuso J."/>
            <person name="Tu H."/>
            <person name="Salamov A."/>
            <person name="Lindquist E."/>
            <person name="Shapiro H."/>
            <person name="Lucas S."/>
            <person name="Grigoriev I.V."/>
            <person name="Cande W.Z."/>
            <person name="Fulton C."/>
            <person name="Rokhsar D.S."/>
            <person name="Dawson S.C."/>
        </authorList>
    </citation>
    <scope>NUCLEOTIDE SEQUENCE [LARGE SCALE GENOMIC DNA]</scope>
    <source>
        <strain evidence="2 3">NEG-M</strain>
    </source>
</reference>